<dbReference type="PANTHER" id="PTHR45756">
    <property type="entry name" value="PALMITOYLTRANSFERASE"/>
    <property type="match status" value="1"/>
</dbReference>
<accession>A0A0C3CIU8</accession>
<dbReference type="InParanoid" id="A0A0C3CIU8"/>
<evidence type="ECO:0000313" key="2">
    <source>
        <dbReference type="EMBL" id="KIM89607.1"/>
    </source>
</evidence>
<dbReference type="OrthoDB" id="5966500at2759"/>
<protein>
    <recommendedName>
        <fullName evidence="1">Protein kinase domain-containing protein</fullName>
    </recommendedName>
</protein>
<dbReference type="InterPro" id="IPR011009">
    <property type="entry name" value="Kinase-like_dom_sf"/>
</dbReference>
<dbReference type="AlphaFoldDB" id="A0A0C3CIU8"/>
<dbReference type="Pfam" id="PF07714">
    <property type="entry name" value="PK_Tyr_Ser-Thr"/>
    <property type="match status" value="1"/>
</dbReference>
<keyword evidence="3" id="KW-1185">Reference proteome</keyword>
<reference evidence="2 3" key="1">
    <citation type="submission" date="2014-04" db="EMBL/GenBank/DDBJ databases">
        <authorList>
            <consortium name="DOE Joint Genome Institute"/>
            <person name="Kuo A."/>
            <person name="Tarkka M."/>
            <person name="Buscot F."/>
            <person name="Kohler A."/>
            <person name="Nagy L.G."/>
            <person name="Floudas D."/>
            <person name="Copeland A."/>
            <person name="Barry K.W."/>
            <person name="Cichocki N."/>
            <person name="Veneault-Fourrey C."/>
            <person name="LaButti K."/>
            <person name="Lindquist E.A."/>
            <person name="Lipzen A."/>
            <person name="Lundell T."/>
            <person name="Morin E."/>
            <person name="Murat C."/>
            <person name="Sun H."/>
            <person name="Tunlid A."/>
            <person name="Henrissat B."/>
            <person name="Grigoriev I.V."/>
            <person name="Hibbett D.S."/>
            <person name="Martin F."/>
            <person name="Nordberg H.P."/>
            <person name="Cantor M.N."/>
            <person name="Hua S.X."/>
        </authorList>
    </citation>
    <scope>NUCLEOTIDE SEQUENCE [LARGE SCALE GENOMIC DNA]</scope>
    <source>
        <strain evidence="2 3">F 1598</strain>
    </source>
</reference>
<dbReference type="GO" id="GO:0005524">
    <property type="term" value="F:ATP binding"/>
    <property type="evidence" value="ECO:0007669"/>
    <property type="project" value="InterPro"/>
</dbReference>
<dbReference type="SUPFAM" id="SSF56112">
    <property type="entry name" value="Protein kinase-like (PK-like)"/>
    <property type="match status" value="1"/>
</dbReference>
<dbReference type="Gene3D" id="1.10.510.10">
    <property type="entry name" value="Transferase(Phosphotransferase) domain 1"/>
    <property type="match status" value="1"/>
</dbReference>
<gene>
    <name evidence="2" type="ORF">PILCRDRAFT_191500</name>
</gene>
<sequence length="131" mass="14867">MLVRQGTGNLPIPSNWAYKSPEELEWGSCTMQTDIYSFGVTMYSAYTLKPPLSTMWHSYGKSLMQIISNGHNGILGTDKPEMMSDGLWKIVSMCWAMDPFQRPSMAEINSMLEKVHEDSMCFVSYNSEVSF</sequence>
<dbReference type="HOGENOM" id="CLU_000288_7_26_1"/>
<name>A0A0C3CIU8_PILCF</name>
<dbReference type="InterPro" id="IPR001245">
    <property type="entry name" value="Ser-Thr/Tyr_kinase_cat_dom"/>
</dbReference>
<proteinExistence type="predicted"/>
<reference evidence="3" key="2">
    <citation type="submission" date="2015-01" db="EMBL/GenBank/DDBJ databases">
        <title>Evolutionary Origins and Diversification of the Mycorrhizal Mutualists.</title>
        <authorList>
            <consortium name="DOE Joint Genome Institute"/>
            <consortium name="Mycorrhizal Genomics Consortium"/>
            <person name="Kohler A."/>
            <person name="Kuo A."/>
            <person name="Nagy L.G."/>
            <person name="Floudas D."/>
            <person name="Copeland A."/>
            <person name="Barry K.W."/>
            <person name="Cichocki N."/>
            <person name="Veneault-Fourrey C."/>
            <person name="LaButti K."/>
            <person name="Lindquist E.A."/>
            <person name="Lipzen A."/>
            <person name="Lundell T."/>
            <person name="Morin E."/>
            <person name="Murat C."/>
            <person name="Riley R."/>
            <person name="Ohm R."/>
            <person name="Sun H."/>
            <person name="Tunlid A."/>
            <person name="Henrissat B."/>
            <person name="Grigoriev I.V."/>
            <person name="Hibbett D.S."/>
            <person name="Martin F."/>
        </authorList>
    </citation>
    <scope>NUCLEOTIDE SEQUENCE [LARGE SCALE GENOMIC DNA]</scope>
    <source>
        <strain evidence="3">F 1598</strain>
    </source>
</reference>
<feature type="domain" description="Protein kinase" evidence="1">
    <location>
        <begin position="1"/>
        <end position="112"/>
    </location>
</feature>
<dbReference type="EMBL" id="KN832974">
    <property type="protein sequence ID" value="KIM89607.1"/>
    <property type="molecule type" value="Genomic_DNA"/>
</dbReference>
<dbReference type="STRING" id="765440.A0A0C3CIU8"/>
<dbReference type="PANTHER" id="PTHR45756:SF1">
    <property type="entry name" value="PROTEIN KINASE DOMAIN CONTAINING PROTEIN"/>
    <property type="match status" value="1"/>
</dbReference>
<dbReference type="Proteomes" id="UP000054166">
    <property type="component" value="Unassembled WGS sequence"/>
</dbReference>
<evidence type="ECO:0000259" key="1">
    <source>
        <dbReference type="PROSITE" id="PS50011"/>
    </source>
</evidence>
<dbReference type="PROSITE" id="PS50011">
    <property type="entry name" value="PROTEIN_KINASE_DOM"/>
    <property type="match status" value="1"/>
</dbReference>
<dbReference type="InterPro" id="IPR053215">
    <property type="entry name" value="TKL_Ser/Thr_kinase"/>
</dbReference>
<organism evidence="2 3">
    <name type="scientific">Piloderma croceum (strain F 1598)</name>
    <dbReference type="NCBI Taxonomy" id="765440"/>
    <lineage>
        <taxon>Eukaryota</taxon>
        <taxon>Fungi</taxon>
        <taxon>Dikarya</taxon>
        <taxon>Basidiomycota</taxon>
        <taxon>Agaricomycotina</taxon>
        <taxon>Agaricomycetes</taxon>
        <taxon>Agaricomycetidae</taxon>
        <taxon>Atheliales</taxon>
        <taxon>Atheliaceae</taxon>
        <taxon>Piloderma</taxon>
    </lineage>
</organism>
<dbReference type="GO" id="GO:0004672">
    <property type="term" value="F:protein kinase activity"/>
    <property type="evidence" value="ECO:0007669"/>
    <property type="project" value="InterPro"/>
</dbReference>
<dbReference type="InterPro" id="IPR000719">
    <property type="entry name" value="Prot_kinase_dom"/>
</dbReference>
<evidence type="ECO:0000313" key="3">
    <source>
        <dbReference type="Proteomes" id="UP000054166"/>
    </source>
</evidence>